<dbReference type="SUPFAM" id="SSF57716">
    <property type="entry name" value="Glucocorticoid receptor-like (DNA-binding domain)"/>
    <property type="match status" value="1"/>
</dbReference>
<dbReference type="AlphaFoldDB" id="A0A7S4BRL1"/>
<name>A0A7S4BRL1_CHRCT</name>
<feature type="domain" description="PARP-type" evidence="7">
    <location>
        <begin position="14"/>
        <end position="57"/>
    </location>
</feature>
<organism evidence="8">
    <name type="scientific">Chrysotila carterae</name>
    <name type="common">Marine alga</name>
    <name type="synonym">Syracosphaera carterae</name>
    <dbReference type="NCBI Taxonomy" id="13221"/>
    <lineage>
        <taxon>Eukaryota</taxon>
        <taxon>Haptista</taxon>
        <taxon>Haptophyta</taxon>
        <taxon>Prymnesiophyceae</taxon>
        <taxon>Isochrysidales</taxon>
        <taxon>Isochrysidaceae</taxon>
        <taxon>Chrysotila</taxon>
    </lineage>
</organism>
<gene>
    <name evidence="8" type="ORF">PCAR00345_LOCUS27049</name>
</gene>
<evidence type="ECO:0000256" key="3">
    <source>
        <dbReference type="ARBA" id="ARBA00022771"/>
    </source>
</evidence>
<dbReference type="PROSITE" id="PS50064">
    <property type="entry name" value="ZF_PARP_2"/>
    <property type="match status" value="1"/>
</dbReference>
<evidence type="ECO:0000256" key="5">
    <source>
        <dbReference type="ARBA" id="ARBA00023242"/>
    </source>
</evidence>
<dbReference type="GO" id="GO:0008270">
    <property type="term" value="F:zinc ion binding"/>
    <property type="evidence" value="ECO:0007669"/>
    <property type="project" value="UniProtKB-KW"/>
</dbReference>
<sequence>MSAEQLTRPTVCVAPTARSKCQSCSEKIESGSQRVGMPARHAGLSVTRWLHPVCFVNNLLVDTAPSSRANVDDSAAEPAPISREDGGEHSPCRQSTQQQISG</sequence>
<keyword evidence="3" id="KW-0863">Zinc-finger</keyword>
<keyword evidence="4" id="KW-0862">Zinc</keyword>
<feature type="compositionally biased region" description="Basic and acidic residues" evidence="6">
    <location>
        <begin position="82"/>
        <end position="91"/>
    </location>
</feature>
<reference evidence="8" key="1">
    <citation type="submission" date="2021-01" db="EMBL/GenBank/DDBJ databases">
        <authorList>
            <person name="Corre E."/>
            <person name="Pelletier E."/>
            <person name="Niang G."/>
            <person name="Scheremetjew M."/>
            <person name="Finn R."/>
            <person name="Kale V."/>
            <person name="Holt S."/>
            <person name="Cochrane G."/>
            <person name="Meng A."/>
            <person name="Brown T."/>
            <person name="Cohen L."/>
        </authorList>
    </citation>
    <scope>NUCLEOTIDE SEQUENCE</scope>
    <source>
        <strain evidence="8">CCMP645</strain>
    </source>
</reference>
<evidence type="ECO:0000313" key="8">
    <source>
        <dbReference type="EMBL" id="CAE0774415.1"/>
    </source>
</evidence>
<evidence type="ECO:0000256" key="2">
    <source>
        <dbReference type="ARBA" id="ARBA00022723"/>
    </source>
</evidence>
<comment type="subcellular location">
    <subcellularLocation>
        <location evidence="1">Nucleus</location>
    </subcellularLocation>
</comment>
<evidence type="ECO:0000259" key="7">
    <source>
        <dbReference type="PROSITE" id="PS50064"/>
    </source>
</evidence>
<keyword evidence="2" id="KW-0479">Metal-binding</keyword>
<proteinExistence type="predicted"/>
<dbReference type="EMBL" id="HBIZ01042334">
    <property type="protein sequence ID" value="CAE0774415.1"/>
    <property type="molecule type" value="Transcribed_RNA"/>
</dbReference>
<evidence type="ECO:0000256" key="6">
    <source>
        <dbReference type="SAM" id="MobiDB-lite"/>
    </source>
</evidence>
<feature type="compositionally biased region" description="Polar residues" evidence="6">
    <location>
        <begin position="92"/>
        <end position="102"/>
    </location>
</feature>
<dbReference type="InterPro" id="IPR001510">
    <property type="entry name" value="Znf_PARP"/>
</dbReference>
<evidence type="ECO:0000256" key="1">
    <source>
        <dbReference type="ARBA" id="ARBA00004123"/>
    </source>
</evidence>
<dbReference type="Gene3D" id="3.30.1740.10">
    <property type="entry name" value="Zinc finger, PARP-type"/>
    <property type="match status" value="1"/>
</dbReference>
<dbReference type="GO" id="GO:0003677">
    <property type="term" value="F:DNA binding"/>
    <property type="evidence" value="ECO:0007669"/>
    <property type="project" value="InterPro"/>
</dbReference>
<feature type="region of interest" description="Disordered" evidence="6">
    <location>
        <begin position="65"/>
        <end position="102"/>
    </location>
</feature>
<dbReference type="GO" id="GO:0005634">
    <property type="term" value="C:nucleus"/>
    <property type="evidence" value="ECO:0007669"/>
    <property type="project" value="UniProtKB-SubCell"/>
</dbReference>
<protein>
    <recommendedName>
        <fullName evidence="7">PARP-type domain-containing protein</fullName>
    </recommendedName>
</protein>
<accession>A0A7S4BRL1</accession>
<dbReference type="InterPro" id="IPR036957">
    <property type="entry name" value="Znf_PARP_sf"/>
</dbReference>
<evidence type="ECO:0000256" key="4">
    <source>
        <dbReference type="ARBA" id="ARBA00022833"/>
    </source>
</evidence>
<keyword evidence="5" id="KW-0539">Nucleus</keyword>
<dbReference type="SMART" id="SM01336">
    <property type="entry name" value="zf-PARP"/>
    <property type="match status" value="1"/>
</dbReference>